<organism evidence="1 2">
    <name type="scientific">Lindgomyces ingoldianus</name>
    <dbReference type="NCBI Taxonomy" id="673940"/>
    <lineage>
        <taxon>Eukaryota</taxon>
        <taxon>Fungi</taxon>
        <taxon>Dikarya</taxon>
        <taxon>Ascomycota</taxon>
        <taxon>Pezizomycotina</taxon>
        <taxon>Dothideomycetes</taxon>
        <taxon>Pleosporomycetidae</taxon>
        <taxon>Pleosporales</taxon>
        <taxon>Lindgomycetaceae</taxon>
        <taxon>Lindgomyces</taxon>
    </lineage>
</organism>
<protein>
    <submittedName>
        <fullName evidence="1">Uncharacterized protein</fullName>
    </submittedName>
</protein>
<gene>
    <name evidence="1" type="ORF">BDR25DRAFT_313262</name>
</gene>
<accession>A0ACB6R158</accession>
<reference evidence="1" key="1">
    <citation type="journal article" date="2020" name="Stud. Mycol.">
        <title>101 Dothideomycetes genomes: a test case for predicting lifestyles and emergence of pathogens.</title>
        <authorList>
            <person name="Haridas S."/>
            <person name="Albert R."/>
            <person name="Binder M."/>
            <person name="Bloem J."/>
            <person name="Labutti K."/>
            <person name="Salamov A."/>
            <person name="Andreopoulos B."/>
            <person name="Baker S."/>
            <person name="Barry K."/>
            <person name="Bills G."/>
            <person name="Bluhm B."/>
            <person name="Cannon C."/>
            <person name="Castanera R."/>
            <person name="Culley D."/>
            <person name="Daum C."/>
            <person name="Ezra D."/>
            <person name="Gonzalez J."/>
            <person name="Henrissat B."/>
            <person name="Kuo A."/>
            <person name="Liang C."/>
            <person name="Lipzen A."/>
            <person name="Lutzoni F."/>
            <person name="Magnuson J."/>
            <person name="Mondo S."/>
            <person name="Nolan M."/>
            <person name="Ohm R."/>
            <person name="Pangilinan J."/>
            <person name="Park H.-J."/>
            <person name="Ramirez L."/>
            <person name="Alfaro M."/>
            <person name="Sun H."/>
            <person name="Tritt A."/>
            <person name="Yoshinaga Y."/>
            <person name="Zwiers L.-H."/>
            <person name="Turgeon B."/>
            <person name="Goodwin S."/>
            <person name="Spatafora J."/>
            <person name="Crous P."/>
            <person name="Grigoriev I."/>
        </authorList>
    </citation>
    <scope>NUCLEOTIDE SEQUENCE</scope>
    <source>
        <strain evidence="1">ATCC 200398</strain>
    </source>
</reference>
<name>A0ACB6R158_9PLEO</name>
<dbReference type="EMBL" id="MU003503">
    <property type="protein sequence ID" value="KAF2472057.1"/>
    <property type="molecule type" value="Genomic_DNA"/>
</dbReference>
<dbReference type="Proteomes" id="UP000799755">
    <property type="component" value="Unassembled WGS sequence"/>
</dbReference>
<evidence type="ECO:0000313" key="2">
    <source>
        <dbReference type="Proteomes" id="UP000799755"/>
    </source>
</evidence>
<sequence length="228" mass="25745">MAYNNRLESKSTEDSIAGDCMACQPAFKLHRLSKDTQYMTVGGGTRLMIDLAAEMHNEDIADRNIERYGSSCTSRHQSVGTESGKLTVRDSLERTLWAVLVRAVRRSMGFQLRAVTFQVVWWIDEIGQSESHEAYFIQIGTNVAKVDALSSRLQQAVTHEVVKPTARHTREERIQREIHNHEVYERIQPVYDIEVLPPRHFVPDSNGEGLIEVLEINSRAAPGRAKGG</sequence>
<evidence type="ECO:0000313" key="1">
    <source>
        <dbReference type="EMBL" id="KAF2472057.1"/>
    </source>
</evidence>
<comment type="caution">
    <text evidence="1">The sequence shown here is derived from an EMBL/GenBank/DDBJ whole genome shotgun (WGS) entry which is preliminary data.</text>
</comment>
<keyword evidence="2" id="KW-1185">Reference proteome</keyword>
<proteinExistence type="predicted"/>